<reference evidence="2 3" key="1">
    <citation type="submission" date="2018-05" db="EMBL/GenBank/DDBJ databases">
        <title>Evolution of GPA BGCs.</title>
        <authorList>
            <person name="Waglechner N."/>
            <person name="Wright G.D."/>
        </authorList>
    </citation>
    <scope>NUCLEOTIDE SEQUENCE [LARGE SCALE GENOMIC DNA]</scope>
    <source>
        <strain evidence="2 3">A82846</strain>
    </source>
</reference>
<evidence type="ECO:0000313" key="3">
    <source>
        <dbReference type="Proteomes" id="UP000287547"/>
    </source>
</evidence>
<dbReference type="EMBL" id="QHKI01000006">
    <property type="protein sequence ID" value="RSM87531.1"/>
    <property type="molecule type" value="Genomic_DNA"/>
</dbReference>
<evidence type="ECO:0000256" key="1">
    <source>
        <dbReference type="SAM" id="MobiDB-lite"/>
    </source>
</evidence>
<feature type="region of interest" description="Disordered" evidence="1">
    <location>
        <begin position="1"/>
        <end position="34"/>
    </location>
</feature>
<gene>
    <name evidence="2" type="ORF">DMH04_10980</name>
</gene>
<feature type="compositionally biased region" description="Basic residues" evidence="1">
    <location>
        <begin position="17"/>
        <end position="31"/>
    </location>
</feature>
<evidence type="ECO:0000313" key="2">
    <source>
        <dbReference type="EMBL" id="RSM87531.1"/>
    </source>
</evidence>
<accession>A0A428ZHT0</accession>
<organism evidence="2 3">
    <name type="scientific">Kibdelosporangium aridum</name>
    <dbReference type="NCBI Taxonomy" id="2030"/>
    <lineage>
        <taxon>Bacteria</taxon>
        <taxon>Bacillati</taxon>
        <taxon>Actinomycetota</taxon>
        <taxon>Actinomycetes</taxon>
        <taxon>Pseudonocardiales</taxon>
        <taxon>Pseudonocardiaceae</taxon>
        <taxon>Kibdelosporangium</taxon>
    </lineage>
</organism>
<dbReference type="AlphaFoldDB" id="A0A428ZHT0"/>
<proteinExistence type="predicted"/>
<dbReference type="Proteomes" id="UP000287547">
    <property type="component" value="Unassembled WGS sequence"/>
</dbReference>
<sequence>MAVHQLTGEQSPLWRPDHRRHLALRVPKPHPRRSDRIADIESSRCRPRGHCGKMIGRAGPNRTEAGEVVQDHSPGLFYLTGNGLPAAS</sequence>
<protein>
    <submittedName>
        <fullName evidence="2">Uncharacterized protein</fullName>
    </submittedName>
</protein>
<name>A0A428ZHT0_KIBAR</name>
<comment type="caution">
    <text evidence="2">The sequence shown here is derived from an EMBL/GenBank/DDBJ whole genome shotgun (WGS) entry which is preliminary data.</text>
</comment>